<comment type="caution">
    <text evidence="1">The sequence shown here is derived from an EMBL/GenBank/DDBJ whole genome shotgun (WGS) entry which is preliminary data.</text>
</comment>
<sequence length="155" mass="15601">MLTATAVLCSALGSGAATGPTASAQPAQAPAEAIAACTQFARALDLASLTYSGFANVIALGEVYPDYSDPLVSSTNTSGRTGLRAAVSTALSASRTPGLAPQLAAPMRSWALAATKLLLLMGLRADVDRFNAAAAQVNEDTENAQRACAEAGTRA</sequence>
<evidence type="ECO:0000313" key="1">
    <source>
        <dbReference type="EMBL" id="MDN4520014.1"/>
    </source>
</evidence>
<gene>
    <name evidence="1" type="ORF">QYF68_19650</name>
</gene>
<dbReference type="EMBL" id="JAUHTC010000065">
    <property type="protein sequence ID" value="MDN4520014.1"/>
    <property type="molecule type" value="Genomic_DNA"/>
</dbReference>
<name>A0ABT8HGX9_MYCAO</name>
<accession>A0ABT8HGX9</accession>
<proteinExistence type="predicted"/>
<evidence type="ECO:0000313" key="2">
    <source>
        <dbReference type="Proteomes" id="UP001172687"/>
    </source>
</evidence>
<dbReference type="Proteomes" id="UP001172687">
    <property type="component" value="Unassembled WGS sequence"/>
</dbReference>
<reference evidence="1" key="1">
    <citation type="submission" date="2023-07" db="EMBL/GenBank/DDBJ databases">
        <title>Degradation of tert-butanol by M. austroafricanum TBA100.</title>
        <authorList>
            <person name="Helbich S."/>
            <person name="Vainshtein Y."/>
        </authorList>
    </citation>
    <scope>NUCLEOTIDE SEQUENCE</scope>
    <source>
        <strain evidence="1">TBA100</strain>
    </source>
</reference>
<protein>
    <submittedName>
        <fullName evidence="1">Uncharacterized protein</fullName>
    </submittedName>
</protein>
<dbReference type="RefSeq" id="WP_199558938.1">
    <property type="nucleotide sequence ID" value="NZ_CP070380.1"/>
</dbReference>
<organism evidence="1 2">
    <name type="scientific">Mycolicibacterium austroafricanum</name>
    <name type="common">Mycobacterium austroafricanum</name>
    <dbReference type="NCBI Taxonomy" id="39687"/>
    <lineage>
        <taxon>Bacteria</taxon>
        <taxon>Bacillati</taxon>
        <taxon>Actinomycetota</taxon>
        <taxon>Actinomycetes</taxon>
        <taxon>Mycobacteriales</taxon>
        <taxon>Mycobacteriaceae</taxon>
        <taxon>Mycolicibacterium</taxon>
    </lineage>
</organism>
<keyword evidence="2" id="KW-1185">Reference proteome</keyword>